<feature type="domain" description="Rhodanese" evidence="3">
    <location>
        <begin position="135"/>
        <end position="227"/>
    </location>
</feature>
<sequence>MSRAAPTGARGGSPAYSEGCRPPIPRRLETVADFRSESVAAFRRNGWPTCVGISGRLGSEYALWIAISEGVGFLFSNQLESMMALFDQAGEWILVTALIGIAIFIGHKFHRRQQVLREHRMAKISTDELKDMMDGGQPVKIIDVRNLLSRETDPESIPGAIHLLFEEIDHRKDELPRDHEVILYCTCPNDISSARTALKLKQHGIQRVRPLEGGLDAWRERRYPTERIDLPRL</sequence>
<dbReference type="Proteomes" id="UP000069205">
    <property type="component" value="Chromosome"/>
</dbReference>
<protein>
    <recommendedName>
        <fullName evidence="3">Rhodanese domain-containing protein</fullName>
    </recommendedName>
</protein>
<dbReference type="AlphaFoldDB" id="A0A0K2G7F1"/>
<dbReference type="SUPFAM" id="SSF52821">
    <property type="entry name" value="Rhodanese/Cell cycle control phosphatase"/>
    <property type="match status" value="1"/>
</dbReference>
<dbReference type="InterPro" id="IPR050229">
    <property type="entry name" value="GlpE_sulfurtransferase"/>
</dbReference>
<dbReference type="EMBL" id="CP011801">
    <property type="protein sequence ID" value="ALA56517.1"/>
    <property type="molecule type" value="Genomic_DNA"/>
</dbReference>
<feature type="region of interest" description="Disordered" evidence="1">
    <location>
        <begin position="1"/>
        <end position="22"/>
    </location>
</feature>
<gene>
    <name evidence="4" type="ORF">NITMOv2_0075</name>
    <name evidence="5" type="ORF">NITMOv2_4706</name>
</gene>
<organism evidence="4 6">
    <name type="scientific">Nitrospira moscoviensis</name>
    <dbReference type="NCBI Taxonomy" id="42253"/>
    <lineage>
        <taxon>Bacteria</taxon>
        <taxon>Pseudomonadati</taxon>
        <taxon>Nitrospirota</taxon>
        <taxon>Nitrospiria</taxon>
        <taxon>Nitrospirales</taxon>
        <taxon>Nitrospiraceae</taxon>
        <taxon>Nitrospira</taxon>
    </lineage>
</organism>
<keyword evidence="2" id="KW-0812">Transmembrane</keyword>
<keyword evidence="2" id="KW-0472">Membrane</keyword>
<feature type="transmembrane region" description="Helical" evidence="2">
    <location>
        <begin position="91"/>
        <end position="110"/>
    </location>
</feature>
<accession>A0A0K2G7F1</accession>
<evidence type="ECO:0000259" key="3">
    <source>
        <dbReference type="PROSITE" id="PS50206"/>
    </source>
</evidence>
<reference evidence="4 6" key="1">
    <citation type="journal article" date="2015" name="Proc. Natl. Acad. Sci. U.S.A.">
        <title>Expanded metabolic versatility of ubiquitous nitrite-oxidizing bacteria from the genus Nitrospira.</title>
        <authorList>
            <person name="Koch H."/>
            <person name="Lucker S."/>
            <person name="Albertsen M."/>
            <person name="Kitzinger K."/>
            <person name="Herbold C."/>
            <person name="Spieck E."/>
            <person name="Nielsen P.H."/>
            <person name="Wagner M."/>
            <person name="Daims H."/>
        </authorList>
    </citation>
    <scope>NUCLEOTIDE SEQUENCE [LARGE SCALE GENOMIC DNA]</scope>
    <source>
        <strain evidence="4 6">NSP M-1</strain>
    </source>
</reference>
<keyword evidence="6" id="KW-1185">Reference proteome</keyword>
<evidence type="ECO:0000313" key="6">
    <source>
        <dbReference type="Proteomes" id="UP000069205"/>
    </source>
</evidence>
<dbReference type="InterPro" id="IPR036873">
    <property type="entry name" value="Rhodanese-like_dom_sf"/>
</dbReference>
<name>A0A0K2G7F1_NITMO</name>
<dbReference type="STRING" id="42253.NITMOv2_0075"/>
<dbReference type="EMBL" id="CP011801">
    <property type="protein sequence ID" value="ALA61075.1"/>
    <property type="molecule type" value="Genomic_DNA"/>
</dbReference>
<dbReference type="Pfam" id="PF00581">
    <property type="entry name" value="Rhodanese"/>
    <property type="match status" value="1"/>
</dbReference>
<keyword evidence="2" id="KW-1133">Transmembrane helix</keyword>
<evidence type="ECO:0000256" key="2">
    <source>
        <dbReference type="SAM" id="Phobius"/>
    </source>
</evidence>
<dbReference type="InterPro" id="IPR001763">
    <property type="entry name" value="Rhodanese-like_dom"/>
</dbReference>
<dbReference type="PANTHER" id="PTHR43031">
    <property type="entry name" value="FAD-DEPENDENT OXIDOREDUCTASE"/>
    <property type="match status" value="1"/>
</dbReference>
<proteinExistence type="predicted"/>
<dbReference type="KEGG" id="nmv:NITMOv2_0075"/>
<dbReference type="Gene3D" id="3.40.250.10">
    <property type="entry name" value="Rhodanese-like domain"/>
    <property type="match status" value="1"/>
</dbReference>
<dbReference type="PANTHER" id="PTHR43031:SF1">
    <property type="entry name" value="PYRIDINE NUCLEOTIDE-DISULPHIDE OXIDOREDUCTASE"/>
    <property type="match status" value="1"/>
</dbReference>
<feature type="transmembrane region" description="Helical" evidence="2">
    <location>
        <begin position="61"/>
        <end position="79"/>
    </location>
</feature>
<dbReference type="KEGG" id="nmv:NITMOv2_4706"/>
<dbReference type="PROSITE" id="PS50206">
    <property type="entry name" value="RHODANESE_3"/>
    <property type="match status" value="1"/>
</dbReference>
<dbReference type="SMART" id="SM00450">
    <property type="entry name" value="RHOD"/>
    <property type="match status" value="1"/>
</dbReference>
<evidence type="ECO:0000256" key="1">
    <source>
        <dbReference type="SAM" id="MobiDB-lite"/>
    </source>
</evidence>
<evidence type="ECO:0000313" key="4">
    <source>
        <dbReference type="EMBL" id="ALA56517.1"/>
    </source>
</evidence>
<dbReference type="PATRIC" id="fig|42253.5.peg.4638"/>
<evidence type="ECO:0000313" key="5">
    <source>
        <dbReference type="EMBL" id="ALA61075.1"/>
    </source>
</evidence>